<comment type="caution">
    <text evidence="1">The sequence shown here is derived from an EMBL/GenBank/DDBJ whole genome shotgun (WGS) entry which is preliminary data.</text>
</comment>
<dbReference type="EMBL" id="LAZR01017266">
    <property type="protein sequence ID" value="KKM01129.1"/>
    <property type="molecule type" value="Genomic_DNA"/>
</dbReference>
<sequence length="173" mass="19332">MKMPLVETITNLDGILELLTDPSAMVAKLAELKRMEDWINEKLEAYGEIKDIESEKSRASANITKSMEMIKDAEGMKTVAESEAADILRVAEEHAGKTLDNAKLRQSELETLEKDLVSKQRTALLEKEEAGELKAASDLEMKRATLMMEQAQSLQTEYQGKLDRFAEIAKGGR</sequence>
<evidence type="ECO:0000313" key="1">
    <source>
        <dbReference type="EMBL" id="KKM01129.1"/>
    </source>
</evidence>
<proteinExistence type="predicted"/>
<dbReference type="AlphaFoldDB" id="A0A0F9GQP2"/>
<accession>A0A0F9GQP2</accession>
<gene>
    <name evidence="1" type="ORF">LCGC14_1797490</name>
</gene>
<name>A0A0F9GQP2_9ZZZZ</name>
<reference evidence="1" key="1">
    <citation type="journal article" date="2015" name="Nature">
        <title>Complex archaea that bridge the gap between prokaryotes and eukaryotes.</title>
        <authorList>
            <person name="Spang A."/>
            <person name="Saw J.H."/>
            <person name="Jorgensen S.L."/>
            <person name="Zaremba-Niedzwiedzka K."/>
            <person name="Martijn J."/>
            <person name="Lind A.E."/>
            <person name="van Eijk R."/>
            <person name="Schleper C."/>
            <person name="Guy L."/>
            <person name="Ettema T.J."/>
        </authorList>
    </citation>
    <scope>NUCLEOTIDE SEQUENCE</scope>
</reference>
<protein>
    <submittedName>
        <fullName evidence="1">Uncharacterized protein</fullName>
    </submittedName>
</protein>
<organism evidence="1">
    <name type="scientific">marine sediment metagenome</name>
    <dbReference type="NCBI Taxonomy" id="412755"/>
    <lineage>
        <taxon>unclassified sequences</taxon>
        <taxon>metagenomes</taxon>
        <taxon>ecological metagenomes</taxon>
    </lineage>
</organism>